<dbReference type="Proteomes" id="UP001382904">
    <property type="component" value="Unassembled WGS sequence"/>
</dbReference>
<feature type="transmembrane region" description="Helical" evidence="1">
    <location>
        <begin position="20"/>
        <end position="42"/>
    </location>
</feature>
<accession>A0ABU8U4L6</accession>
<sequence length="56" mass="5768">MALLLFEEFVLGVGEGLAGGFVPGQKVVVVGLFAAVLALTVSQRACGCSWRRAVSS</sequence>
<comment type="caution">
    <text evidence="2">The sequence shown here is derived from an EMBL/GenBank/DDBJ whole genome shotgun (WGS) entry which is preliminary data.</text>
</comment>
<keyword evidence="3" id="KW-1185">Reference proteome</keyword>
<evidence type="ECO:0000313" key="3">
    <source>
        <dbReference type="Proteomes" id="UP001382904"/>
    </source>
</evidence>
<keyword evidence="1" id="KW-0812">Transmembrane</keyword>
<reference evidence="2 3" key="1">
    <citation type="submission" date="2024-03" db="EMBL/GenBank/DDBJ databases">
        <title>Novel Streptomyces species of biotechnological and ecological value are a feature of Machair soil.</title>
        <authorList>
            <person name="Prole J.R."/>
            <person name="Goodfellow M."/>
            <person name="Allenby N."/>
            <person name="Ward A.C."/>
        </authorList>
    </citation>
    <scope>NUCLEOTIDE SEQUENCE [LARGE SCALE GENOMIC DNA]</scope>
    <source>
        <strain evidence="2 3">MS1.HAVA.3</strain>
    </source>
</reference>
<organism evidence="2 3">
    <name type="scientific">Streptomyces caledonius</name>
    <dbReference type="NCBI Taxonomy" id="3134107"/>
    <lineage>
        <taxon>Bacteria</taxon>
        <taxon>Bacillati</taxon>
        <taxon>Actinomycetota</taxon>
        <taxon>Actinomycetes</taxon>
        <taxon>Kitasatosporales</taxon>
        <taxon>Streptomycetaceae</taxon>
        <taxon>Streptomyces</taxon>
    </lineage>
</organism>
<keyword evidence="1" id="KW-0472">Membrane</keyword>
<evidence type="ECO:0000313" key="2">
    <source>
        <dbReference type="EMBL" id="MEJ8642128.1"/>
    </source>
</evidence>
<proteinExistence type="predicted"/>
<gene>
    <name evidence="2" type="ORF">WKI68_12870</name>
</gene>
<keyword evidence="1" id="KW-1133">Transmembrane helix</keyword>
<protein>
    <submittedName>
        <fullName evidence="2">Uncharacterized protein</fullName>
    </submittedName>
</protein>
<dbReference type="EMBL" id="JBBKAM010000002">
    <property type="protein sequence ID" value="MEJ8642128.1"/>
    <property type="molecule type" value="Genomic_DNA"/>
</dbReference>
<name>A0ABU8U4L6_9ACTN</name>
<evidence type="ECO:0000256" key="1">
    <source>
        <dbReference type="SAM" id="Phobius"/>
    </source>
</evidence>